<name>A0A381IB53_CLODI</name>
<dbReference type="Gene3D" id="3.90.640.20">
    <property type="entry name" value="Heat-shock cognate protein, ATPase"/>
    <property type="match status" value="1"/>
</dbReference>
<dbReference type="Pfam" id="PF11738">
    <property type="entry name" value="DUF3298"/>
    <property type="match status" value="1"/>
</dbReference>
<dbReference type="InterPro" id="IPR037126">
    <property type="entry name" value="PdaC/RsiV-like_sf"/>
</dbReference>
<dbReference type="InterPro" id="IPR021729">
    <property type="entry name" value="DUF3298"/>
</dbReference>
<sequence length="86" mass="10391">MTKNEIEASSYVSKVHYTIDKKRQIVLTLPMLFKDDKYIKVISDNIKEQMREQMKKDSTKSYFIDQKKDLPVEDFKTINKYQDFLF</sequence>
<gene>
    <name evidence="2" type="primary">rsiV_4</name>
    <name evidence="2" type="ORF">NCTC13307_01987</name>
</gene>
<proteinExistence type="predicted"/>
<dbReference type="EMBL" id="UFWD01000001">
    <property type="protein sequence ID" value="SUY23941.1"/>
    <property type="molecule type" value="Genomic_DNA"/>
</dbReference>
<protein>
    <submittedName>
        <fullName evidence="2">Anti-sigma(V) factor RsiV</fullName>
    </submittedName>
</protein>
<accession>A0A381IB53</accession>
<reference evidence="2" key="1">
    <citation type="submission" date="2018-06" db="EMBL/GenBank/DDBJ databases">
        <authorList>
            <consortium name="Pathogen Informatics"/>
            <person name="Doyle S."/>
        </authorList>
    </citation>
    <scope>NUCLEOTIDE SEQUENCE</scope>
    <source>
        <strain evidence="2">NCTC13307</strain>
    </source>
</reference>
<evidence type="ECO:0000259" key="1">
    <source>
        <dbReference type="Pfam" id="PF11738"/>
    </source>
</evidence>
<evidence type="ECO:0000313" key="2">
    <source>
        <dbReference type="EMBL" id="SUY23941.1"/>
    </source>
</evidence>
<dbReference type="AlphaFoldDB" id="A0A381IB53"/>
<feature type="domain" description="DUF3298" evidence="1">
    <location>
        <begin position="32"/>
        <end position="86"/>
    </location>
</feature>
<organism evidence="2">
    <name type="scientific">Clostridioides difficile</name>
    <name type="common">Peptoclostridium difficile</name>
    <dbReference type="NCBI Taxonomy" id="1496"/>
    <lineage>
        <taxon>Bacteria</taxon>
        <taxon>Bacillati</taxon>
        <taxon>Bacillota</taxon>
        <taxon>Clostridia</taxon>
        <taxon>Peptostreptococcales</taxon>
        <taxon>Peptostreptococcaceae</taxon>
        <taxon>Clostridioides</taxon>
    </lineage>
</organism>